<reference evidence="1 2" key="1">
    <citation type="journal article" date="2020" name="Nat. Food">
        <title>A phased Vanilla planifolia genome enables genetic improvement of flavour and production.</title>
        <authorList>
            <person name="Hasing T."/>
            <person name="Tang H."/>
            <person name="Brym M."/>
            <person name="Khazi F."/>
            <person name="Huang T."/>
            <person name="Chambers A.H."/>
        </authorList>
    </citation>
    <scope>NUCLEOTIDE SEQUENCE [LARGE SCALE GENOMIC DNA]</scope>
    <source>
        <tissue evidence="1">Leaf</tissue>
    </source>
</reference>
<dbReference type="AlphaFoldDB" id="A0A835RU82"/>
<evidence type="ECO:0000313" key="1">
    <source>
        <dbReference type="EMBL" id="KAG0498650.1"/>
    </source>
</evidence>
<dbReference type="EMBL" id="JADCNL010000001">
    <property type="protein sequence ID" value="KAG0498650.1"/>
    <property type="molecule type" value="Genomic_DNA"/>
</dbReference>
<evidence type="ECO:0000313" key="2">
    <source>
        <dbReference type="Proteomes" id="UP000636800"/>
    </source>
</evidence>
<sequence>MDTGLNKSDPFSSDEAMVTMNGFRVNTLAIHRGLVTIGPGFKKLRNNSVSATINAGEGGANQNCGWNN</sequence>
<comment type="caution">
    <text evidence="1">The sequence shown here is derived from an EMBL/GenBank/DDBJ whole genome shotgun (WGS) entry which is preliminary data.</text>
</comment>
<dbReference type="Proteomes" id="UP000636800">
    <property type="component" value="Chromosome 1"/>
</dbReference>
<gene>
    <name evidence="1" type="ORF">HPP92_003341</name>
</gene>
<accession>A0A835RU82</accession>
<protein>
    <submittedName>
        <fullName evidence="1">Uncharacterized protein</fullName>
    </submittedName>
</protein>
<proteinExistence type="predicted"/>
<organism evidence="1 2">
    <name type="scientific">Vanilla planifolia</name>
    <name type="common">Vanilla</name>
    <dbReference type="NCBI Taxonomy" id="51239"/>
    <lineage>
        <taxon>Eukaryota</taxon>
        <taxon>Viridiplantae</taxon>
        <taxon>Streptophyta</taxon>
        <taxon>Embryophyta</taxon>
        <taxon>Tracheophyta</taxon>
        <taxon>Spermatophyta</taxon>
        <taxon>Magnoliopsida</taxon>
        <taxon>Liliopsida</taxon>
        <taxon>Asparagales</taxon>
        <taxon>Orchidaceae</taxon>
        <taxon>Vanilloideae</taxon>
        <taxon>Vanilleae</taxon>
        <taxon>Vanilla</taxon>
    </lineage>
</organism>
<keyword evidence="2" id="KW-1185">Reference proteome</keyword>
<name>A0A835RU82_VANPL</name>
<dbReference type="OrthoDB" id="192183at2759"/>